<name>A0A381XMX9_9ZZZZ</name>
<keyword evidence="4" id="KW-0472">Membrane</keyword>
<reference evidence="6" key="1">
    <citation type="submission" date="2018-05" db="EMBL/GenBank/DDBJ databases">
        <authorList>
            <person name="Lanie J.A."/>
            <person name="Ng W.-L."/>
            <person name="Kazmierczak K.M."/>
            <person name="Andrzejewski T.M."/>
            <person name="Davidsen T.M."/>
            <person name="Wayne K.J."/>
            <person name="Tettelin H."/>
            <person name="Glass J.I."/>
            <person name="Rusch D."/>
            <person name="Podicherti R."/>
            <person name="Tsui H.-C.T."/>
            <person name="Winkler M.E."/>
        </authorList>
    </citation>
    <scope>NUCLEOTIDE SEQUENCE</scope>
</reference>
<accession>A0A381XMX9</accession>
<dbReference type="AlphaFoldDB" id="A0A381XMX9"/>
<keyword evidence="4" id="KW-0812">Transmembrane</keyword>
<sequence length="122" mass="14258">MVVSGSAICIIGFSGVVLMIVTPKLKRGAQKINRYVKSVKKKNRYKKFIKSTKIVKCEEDCAICLDDYSENNKCSELYCGHKFHNNCFREWILEREVCPLCNQELTKKETFKDCYFKLKNKK</sequence>
<dbReference type="PROSITE" id="PS50089">
    <property type="entry name" value="ZF_RING_2"/>
    <property type="match status" value="1"/>
</dbReference>
<evidence type="ECO:0000256" key="1">
    <source>
        <dbReference type="ARBA" id="ARBA00022723"/>
    </source>
</evidence>
<gene>
    <name evidence="6" type="ORF">METZ01_LOCUS118943</name>
</gene>
<dbReference type="SMART" id="SM00184">
    <property type="entry name" value="RING"/>
    <property type="match status" value="1"/>
</dbReference>
<dbReference type="EMBL" id="UINC01015750">
    <property type="protein sequence ID" value="SVA66089.1"/>
    <property type="molecule type" value="Genomic_DNA"/>
</dbReference>
<keyword evidence="3" id="KW-0862">Zinc</keyword>
<evidence type="ECO:0000313" key="6">
    <source>
        <dbReference type="EMBL" id="SVA66089.1"/>
    </source>
</evidence>
<dbReference type="SUPFAM" id="SSF57850">
    <property type="entry name" value="RING/U-box"/>
    <property type="match status" value="1"/>
</dbReference>
<dbReference type="PANTHER" id="PTHR45798:SF97">
    <property type="entry name" value="ALCOHOL-SENSITIVE RING FINGER PROTEIN 1"/>
    <property type="match status" value="1"/>
</dbReference>
<feature type="domain" description="RING-type" evidence="5">
    <location>
        <begin position="61"/>
        <end position="102"/>
    </location>
</feature>
<dbReference type="Gene3D" id="3.30.40.10">
    <property type="entry name" value="Zinc/RING finger domain, C3HC4 (zinc finger)"/>
    <property type="match status" value="1"/>
</dbReference>
<keyword evidence="4" id="KW-1133">Transmembrane helix</keyword>
<protein>
    <recommendedName>
        <fullName evidence="5">RING-type domain-containing protein</fullName>
    </recommendedName>
</protein>
<organism evidence="6">
    <name type="scientific">marine metagenome</name>
    <dbReference type="NCBI Taxonomy" id="408172"/>
    <lineage>
        <taxon>unclassified sequences</taxon>
        <taxon>metagenomes</taxon>
        <taxon>ecological metagenomes</taxon>
    </lineage>
</organism>
<keyword evidence="2" id="KW-0863">Zinc-finger</keyword>
<evidence type="ECO:0000256" key="2">
    <source>
        <dbReference type="ARBA" id="ARBA00022771"/>
    </source>
</evidence>
<dbReference type="Pfam" id="PF13639">
    <property type="entry name" value="zf-RING_2"/>
    <property type="match status" value="1"/>
</dbReference>
<dbReference type="InterPro" id="IPR013083">
    <property type="entry name" value="Znf_RING/FYVE/PHD"/>
</dbReference>
<evidence type="ECO:0000256" key="4">
    <source>
        <dbReference type="SAM" id="Phobius"/>
    </source>
</evidence>
<dbReference type="GO" id="GO:0008270">
    <property type="term" value="F:zinc ion binding"/>
    <property type="evidence" value="ECO:0007669"/>
    <property type="project" value="UniProtKB-KW"/>
</dbReference>
<dbReference type="InterPro" id="IPR001841">
    <property type="entry name" value="Znf_RING"/>
</dbReference>
<evidence type="ECO:0000256" key="3">
    <source>
        <dbReference type="ARBA" id="ARBA00022833"/>
    </source>
</evidence>
<keyword evidence="1" id="KW-0479">Metal-binding</keyword>
<proteinExistence type="predicted"/>
<evidence type="ECO:0000259" key="5">
    <source>
        <dbReference type="PROSITE" id="PS50089"/>
    </source>
</evidence>
<dbReference type="PANTHER" id="PTHR45798">
    <property type="entry name" value="RING-H2 FINGER PROTEIN ATL61-RELATED-RELATED"/>
    <property type="match status" value="1"/>
</dbReference>
<feature type="transmembrane region" description="Helical" evidence="4">
    <location>
        <begin position="6"/>
        <end position="25"/>
    </location>
</feature>
<dbReference type="InterPro" id="IPR052788">
    <property type="entry name" value="RING-type_E3_ligase_ATL"/>
</dbReference>